<organism evidence="1 2">
    <name type="scientific">Nannocystis radixulma</name>
    <dbReference type="NCBI Taxonomy" id="2995305"/>
    <lineage>
        <taxon>Bacteria</taxon>
        <taxon>Pseudomonadati</taxon>
        <taxon>Myxococcota</taxon>
        <taxon>Polyangia</taxon>
        <taxon>Nannocystales</taxon>
        <taxon>Nannocystaceae</taxon>
        <taxon>Nannocystis</taxon>
    </lineage>
</organism>
<dbReference type="InterPro" id="IPR009091">
    <property type="entry name" value="RCC1/BLIP-II"/>
</dbReference>
<accession>A0ABT5AXN4</accession>
<name>A0ABT5AXN4_9BACT</name>
<evidence type="ECO:0000313" key="1">
    <source>
        <dbReference type="EMBL" id="MDC0666601.1"/>
    </source>
</evidence>
<dbReference type="PANTHER" id="PTHR45982">
    <property type="entry name" value="REGULATOR OF CHROMOSOME CONDENSATION"/>
    <property type="match status" value="1"/>
</dbReference>
<proteinExistence type="predicted"/>
<dbReference type="InterPro" id="IPR051553">
    <property type="entry name" value="Ran_GTPase-activating"/>
</dbReference>
<dbReference type="EMBL" id="JAQNDN010000001">
    <property type="protein sequence ID" value="MDC0666601.1"/>
    <property type="molecule type" value="Genomic_DNA"/>
</dbReference>
<keyword evidence="2" id="KW-1185">Reference proteome</keyword>
<dbReference type="Proteomes" id="UP001217838">
    <property type="component" value="Unassembled WGS sequence"/>
</dbReference>
<protein>
    <recommendedName>
        <fullName evidence="3">Regulator of chromosome condensation (RCC1) repeat-containing protein</fullName>
    </recommendedName>
</protein>
<dbReference type="SUPFAM" id="SSF50985">
    <property type="entry name" value="RCC1/BLIP-II"/>
    <property type="match status" value="1"/>
</dbReference>
<dbReference type="Gene3D" id="2.130.10.30">
    <property type="entry name" value="Regulator of chromosome condensation 1/beta-lactamase-inhibitor protein II"/>
    <property type="match status" value="2"/>
</dbReference>
<gene>
    <name evidence="1" type="ORF">POL58_02595</name>
</gene>
<evidence type="ECO:0008006" key="3">
    <source>
        <dbReference type="Google" id="ProtNLM"/>
    </source>
</evidence>
<comment type="caution">
    <text evidence="1">The sequence shown here is derived from an EMBL/GenBank/DDBJ whole genome shotgun (WGS) entry which is preliminary data.</text>
</comment>
<dbReference type="PANTHER" id="PTHR45982:SF1">
    <property type="entry name" value="REGULATOR OF CHROMOSOME CONDENSATION"/>
    <property type="match status" value="1"/>
</dbReference>
<dbReference type="InterPro" id="IPR000408">
    <property type="entry name" value="Reg_chr_condens"/>
</dbReference>
<evidence type="ECO:0000313" key="2">
    <source>
        <dbReference type="Proteomes" id="UP001217838"/>
    </source>
</evidence>
<dbReference type="RefSeq" id="WP_271994190.1">
    <property type="nucleotide sequence ID" value="NZ_JAQNDN010000001.1"/>
</dbReference>
<dbReference type="Pfam" id="PF13540">
    <property type="entry name" value="RCC1_2"/>
    <property type="match status" value="1"/>
</dbReference>
<reference evidence="1 2" key="1">
    <citation type="submission" date="2022-11" db="EMBL/GenBank/DDBJ databases">
        <title>Minimal conservation of predation-associated metabolite biosynthetic gene clusters underscores biosynthetic potential of Myxococcota including descriptions for ten novel species: Archangium lansinium sp. nov., Myxococcus landrumus sp. nov., Nannocystis bai.</title>
        <authorList>
            <person name="Ahearne A."/>
            <person name="Stevens C."/>
            <person name="Dowd S."/>
        </authorList>
    </citation>
    <scope>NUCLEOTIDE SEQUENCE [LARGE SCALE GENOMIC DNA]</scope>
    <source>
        <strain evidence="1 2">NCELM</strain>
    </source>
</reference>
<dbReference type="PROSITE" id="PS50012">
    <property type="entry name" value="RCC1_3"/>
    <property type="match status" value="2"/>
</dbReference>
<sequence length="234" mass="23887">MPIDAASDLDVGIAHSCVRLTANGQIKCWGNNSAGELGIGSNDAKGNMPGEVAGLPIVDLAPSAPLAVVAGNNVSCAHMDNMTVRCWAGLYNGLGDTMFRGDQPGEMGVNLPAIDVGGPVQQVFDVGDGGCVRLVGGAIKCWGYNQNGQLGLGDTEHRGDQPGEMGAALPALDFAGAQVVDLEGTHGHRCALFADGTVRCWGPNPWGALGQGDELTRGDEPGEMGAALPAIDLL</sequence>